<evidence type="ECO:0000256" key="9">
    <source>
        <dbReference type="ARBA" id="ARBA00023002"/>
    </source>
</evidence>
<evidence type="ECO:0000256" key="6">
    <source>
        <dbReference type="ARBA" id="ARBA00012801"/>
    </source>
</evidence>
<evidence type="ECO:0000256" key="8">
    <source>
        <dbReference type="ARBA" id="ARBA00022643"/>
    </source>
</evidence>
<keyword evidence="9" id="KW-0560">Oxidoreductase</keyword>
<dbReference type="GO" id="GO:0010181">
    <property type="term" value="F:FMN binding"/>
    <property type="evidence" value="ECO:0007669"/>
    <property type="project" value="InterPro"/>
</dbReference>
<feature type="domain" description="Pyridoxamine 5'-phosphate oxidase N-terminal" evidence="10">
    <location>
        <begin position="2"/>
        <end position="58"/>
    </location>
</feature>
<reference evidence="11 12" key="1">
    <citation type="journal article" date="2019" name="Sci. Rep.">
        <title>Orb-weaving spider Araneus ventricosus genome elucidates the spidroin gene catalogue.</title>
        <authorList>
            <person name="Kono N."/>
            <person name="Nakamura H."/>
            <person name="Ohtoshi R."/>
            <person name="Moran D.A.P."/>
            <person name="Shinohara A."/>
            <person name="Yoshida Y."/>
            <person name="Fujiwara M."/>
            <person name="Mori M."/>
            <person name="Tomita M."/>
            <person name="Arakawa K."/>
        </authorList>
    </citation>
    <scope>NUCLEOTIDE SEQUENCE [LARGE SCALE GENOMIC DNA]</scope>
</reference>
<evidence type="ECO:0000256" key="7">
    <source>
        <dbReference type="ARBA" id="ARBA00022630"/>
    </source>
</evidence>
<evidence type="ECO:0000313" key="12">
    <source>
        <dbReference type="Proteomes" id="UP000499080"/>
    </source>
</evidence>
<evidence type="ECO:0000259" key="10">
    <source>
        <dbReference type="Pfam" id="PF01243"/>
    </source>
</evidence>
<comment type="pathway">
    <text evidence="3">Cofactor metabolism; pyridoxal 5'-phosphate salvage; pyridoxal 5'-phosphate from pyridoxamine 5'-phosphate: step 1/1.</text>
</comment>
<dbReference type="AlphaFoldDB" id="A0A4Y2G990"/>
<dbReference type="EC" id="1.4.3.5" evidence="6"/>
<keyword evidence="7" id="KW-0285">Flavoprotein</keyword>
<feature type="non-terminal residue" evidence="11">
    <location>
        <position position="1"/>
    </location>
</feature>
<comment type="caution">
    <text evidence="11">The sequence shown here is derived from an EMBL/GenBank/DDBJ whole genome shotgun (WGS) entry which is preliminary data.</text>
</comment>
<comment type="cofactor">
    <cofactor evidence="1">
        <name>FMN</name>
        <dbReference type="ChEBI" id="CHEBI:58210"/>
    </cofactor>
</comment>
<dbReference type="PANTHER" id="PTHR10851:SF0">
    <property type="entry name" value="PYRIDOXINE-5'-PHOSPHATE OXIDASE"/>
    <property type="match status" value="1"/>
</dbReference>
<dbReference type="UniPathway" id="UPA01068">
    <property type="reaction ID" value="UER00304"/>
</dbReference>
<comment type="function">
    <text evidence="2">Catalyzes the oxidation of either pyridoxine 5'-phosphate (PNP) or pyridoxamine 5'-phosphate (PMP) into pyridoxal 5'-phosphate (PLP).</text>
</comment>
<evidence type="ECO:0000256" key="3">
    <source>
        <dbReference type="ARBA" id="ARBA00004738"/>
    </source>
</evidence>
<sequence length="134" mass="15330">TENPQVALVFYWEPLCRQIRIEGSAVKISEKESEEYFRTRAKDAQLAAVVSKHGSIIENKETATVTCIMKPFREIGNLKVSTKTNHFVSCYLILRSLLSYLRPFMYVRVQSPSFALLNEQVQQGVVSLDCPRPF</sequence>
<dbReference type="GO" id="GO:0004733">
    <property type="term" value="F:pyridoxamine phosphate oxidase activity"/>
    <property type="evidence" value="ECO:0007669"/>
    <property type="project" value="UniProtKB-EC"/>
</dbReference>
<organism evidence="11 12">
    <name type="scientific">Araneus ventricosus</name>
    <name type="common">Orbweaver spider</name>
    <name type="synonym">Epeira ventricosa</name>
    <dbReference type="NCBI Taxonomy" id="182803"/>
    <lineage>
        <taxon>Eukaryota</taxon>
        <taxon>Metazoa</taxon>
        <taxon>Ecdysozoa</taxon>
        <taxon>Arthropoda</taxon>
        <taxon>Chelicerata</taxon>
        <taxon>Arachnida</taxon>
        <taxon>Araneae</taxon>
        <taxon>Araneomorphae</taxon>
        <taxon>Entelegynae</taxon>
        <taxon>Araneoidea</taxon>
        <taxon>Araneidae</taxon>
        <taxon>Araneus</taxon>
    </lineage>
</organism>
<gene>
    <name evidence="11" type="ORF">AVEN_14620_1</name>
</gene>
<accession>A0A4Y2G990</accession>
<dbReference type="Gene3D" id="2.30.110.10">
    <property type="entry name" value="Electron Transport, Fmn-binding Protein, Chain A"/>
    <property type="match status" value="1"/>
</dbReference>
<comment type="similarity">
    <text evidence="5">Belongs to the pyridoxamine 5'-phosphate oxidase family.</text>
</comment>
<dbReference type="Pfam" id="PF01243">
    <property type="entry name" value="PNPOx_N"/>
    <property type="match status" value="1"/>
</dbReference>
<evidence type="ECO:0000256" key="5">
    <source>
        <dbReference type="ARBA" id="ARBA00007301"/>
    </source>
</evidence>
<keyword evidence="8" id="KW-0288">FMN</keyword>
<dbReference type="SUPFAM" id="SSF50475">
    <property type="entry name" value="FMN-binding split barrel"/>
    <property type="match status" value="1"/>
</dbReference>
<dbReference type="EMBL" id="BGPR01098443">
    <property type="protein sequence ID" value="GBM49265.1"/>
    <property type="molecule type" value="Genomic_DNA"/>
</dbReference>
<proteinExistence type="inferred from homology"/>
<evidence type="ECO:0000256" key="4">
    <source>
        <dbReference type="ARBA" id="ARBA00005037"/>
    </source>
</evidence>
<comment type="pathway">
    <text evidence="4">Cofactor metabolism; pyridoxal 5'-phosphate salvage; pyridoxal 5'-phosphate from pyridoxine 5'-phosphate: step 1/1.</text>
</comment>
<dbReference type="InterPro" id="IPR012349">
    <property type="entry name" value="Split_barrel_FMN-bd"/>
</dbReference>
<evidence type="ECO:0000256" key="1">
    <source>
        <dbReference type="ARBA" id="ARBA00001917"/>
    </source>
</evidence>
<dbReference type="Proteomes" id="UP000499080">
    <property type="component" value="Unassembled WGS sequence"/>
</dbReference>
<protein>
    <recommendedName>
        <fullName evidence="6">pyridoxal 5'-phosphate synthase</fullName>
        <ecNumber evidence="6">1.4.3.5</ecNumber>
    </recommendedName>
</protein>
<dbReference type="InterPro" id="IPR011576">
    <property type="entry name" value="Pyridox_Oxase_N"/>
</dbReference>
<dbReference type="OrthoDB" id="6408622at2759"/>
<evidence type="ECO:0000313" key="11">
    <source>
        <dbReference type="EMBL" id="GBM49265.1"/>
    </source>
</evidence>
<dbReference type="GO" id="GO:0008615">
    <property type="term" value="P:pyridoxine biosynthetic process"/>
    <property type="evidence" value="ECO:0007669"/>
    <property type="project" value="InterPro"/>
</dbReference>
<dbReference type="InterPro" id="IPR000659">
    <property type="entry name" value="Pyridox_Oxase"/>
</dbReference>
<keyword evidence="12" id="KW-1185">Reference proteome</keyword>
<evidence type="ECO:0000256" key="2">
    <source>
        <dbReference type="ARBA" id="ARBA00003691"/>
    </source>
</evidence>
<dbReference type="PANTHER" id="PTHR10851">
    <property type="entry name" value="PYRIDOXINE-5-PHOSPHATE OXIDASE"/>
    <property type="match status" value="1"/>
</dbReference>
<name>A0A4Y2G990_ARAVE</name>